<dbReference type="Proteomes" id="UP000009154">
    <property type="component" value="Chromosome"/>
</dbReference>
<keyword evidence="2" id="KW-0560">Oxidoreductase</keyword>
<dbReference type="PANTHER" id="PTHR33993:SF2">
    <property type="entry name" value="VOC DOMAIN-CONTAINING PROTEIN"/>
    <property type="match status" value="1"/>
</dbReference>
<dbReference type="InterPro" id="IPR029068">
    <property type="entry name" value="Glyas_Bleomycin-R_OHBP_Dase"/>
</dbReference>
<dbReference type="EMBL" id="CP003119">
    <property type="protein sequence ID" value="AFA74363.1"/>
    <property type="molecule type" value="Genomic_DNA"/>
</dbReference>
<feature type="domain" description="VOC" evidence="1">
    <location>
        <begin position="8"/>
        <end position="121"/>
    </location>
</feature>
<dbReference type="Gene3D" id="3.10.180.10">
    <property type="entry name" value="2,3-Dihydroxybiphenyl 1,2-Dioxygenase, domain 1"/>
    <property type="match status" value="1"/>
</dbReference>
<dbReference type="HOGENOM" id="CLU_127592_3_2_11"/>
<dbReference type="InterPro" id="IPR037523">
    <property type="entry name" value="VOC_core"/>
</dbReference>
<dbReference type="CDD" id="cd07247">
    <property type="entry name" value="SgaA_N_like"/>
    <property type="match status" value="1"/>
</dbReference>
<reference evidence="2 3" key="1">
    <citation type="journal article" date="2012" name="Appl. Environ. Microbiol.">
        <title>Involvement of two latex-clearing proteins during rubber degradation and insights into the subsequent degradation pathway revealed by the genome sequence of Gordonia polyisoprenivorans strain VH2.</title>
        <authorList>
            <person name="Hiessl S."/>
            <person name="Schuldes J."/>
            <person name="Thurmer A."/>
            <person name="Halbsguth T."/>
            <person name="Broker D."/>
            <person name="Angelov A."/>
            <person name="Liebl W."/>
            <person name="Daniel R."/>
            <person name="Steinbuchel A."/>
        </authorList>
    </citation>
    <scope>NUCLEOTIDE SEQUENCE [LARGE SCALE GENOMIC DNA]</scope>
    <source>
        <strain evidence="3">DSM 44266 / VH2</strain>
    </source>
</reference>
<dbReference type="InterPro" id="IPR052164">
    <property type="entry name" value="Anthracycline_SecMetBiosynth"/>
</dbReference>
<keyword evidence="3" id="KW-1185">Reference proteome</keyword>
<dbReference type="PROSITE" id="PS51819">
    <property type="entry name" value="VOC"/>
    <property type="match status" value="1"/>
</dbReference>
<dbReference type="PANTHER" id="PTHR33993">
    <property type="entry name" value="GLYOXALASE-RELATED"/>
    <property type="match status" value="1"/>
</dbReference>
<evidence type="ECO:0000259" key="1">
    <source>
        <dbReference type="PROSITE" id="PS51819"/>
    </source>
</evidence>
<evidence type="ECO:0000313" key="3">
    <source>
        <dbReference type="Proteomes" id="UP000009154"/>
    </source>
</evidence>
<dbReference type="InterPro" id="IPR004360">
    <property type="entry name" value="Glyas_Fos-R_dOase_dom"/>
</dbReference>
<dbReference type="Pfam" id="PF00903">
    <property type="entry name" value="Glyoxalase"/>
    <property type="match status" value="1"/>
</dbReference>
<gene>
    <name evidence="2" type="ordered locus">GPOL_c33500</name>
</gene>
<proteinExistence type="predicted"/>
<name>H6MZ27_GORPV</name>
<protein>
    <submittedName>
        <fullName evidence="2">Glyoxalase/bleomycin resistance protein/dioxygenase</fullName>
    </submittedName>
</protein>
<keyword evidence="2" id="KW-0223">Dioxygenase</keyword>
<accession>H6MZ27</accession>
<dbReference type="SUPFAM" id="SSF54593">
    <property type="entry name" value="Glyoxalase/Bleomycin resistance protein/Dihydroxybiphenyl dioxygenase"/>
    <property type="match status" value="1"/>
</dbReference>
<dbReference type="STRING" id="1112204.GPOL_c33500"/>
<dbReference type="GO" id="GO:0051213">
    <property type="term" value="F:dioxygenase activity"/>
    <property type="evidence" value="ECO:0007669"/>
    <property type="project" value="UniProtKB-KW"/>
</dbReference>
<evidence type="ECO:0000313" key="2">
    <source>
        <dbReference type="EMBL" id="AFA74363.1"/>
    </source>
</evidence>
<dbReference type="KEGG" id="gpo:GPOL_c33500"/>
<dbReference type="eggNOG" id="COG3324">
    <property type="taxonomic scope" value="Bacteria"/>
</dbReference>
<dbReference type="AlphaFoldDB" id="H6MZ27"/>
<organism evidence="2 3">
    <name type="scientific">Gordonia polyisoprenivorans (strain DSM 44266 / VH2)</name>
    <dbReference type="NCBI Taxonomy" id="1112204"/>
    <lineage>
        <taxon>Bacteria</taxon>
        <taxon>Bacillati</taxon>
        <taxon>Actinomycetota</taxon>
        <taxon>Actinomycetes</taxon>
        <taxon>Mycobacteriales</taxon>
        <taxon>Gordoniaceae</taxon>
        <taxon>Gordonia</taxon>
    </lineage>
</organism>
<sequence length="127" mass="13594">MLEAMAAPITHFALNADDVASTRRFYESVFGWRFAAWGPPGFYSIDTGGEIAGALQQRRSLDGREIVGAEITFSVSDVDATACTIEESGGRVVLPRHTIDGVGHLIFLADPAGNVVGAMHYDPRAGR</sequence>